<dbReference type="Pfam" id="PF02585">
    <property type="entry name" value="PIG-L"/>
    <property type="match status" value="1"/>
</dbReference>
<dbReference type="InterPro" id="IPR023842">
    <property type="entry name" value="Bacillithiol_biosynth_BshB1"/>
</dbReference>
<dbReference type="EMBL" id="MKVH01000008">
    <property type="protein sequence ID" value="OJX59923.1"/>
    <property type="molecule type" value="Genomic_DNA"/>
</dbReference>
<dbReference type="SUPFAM" id="SSF102588">
    <property type="entry name" value="LmbE-like"/>
    <property type="match status" value="1"/>
</dbReference>
<dbReference type="AlphaFoldDB" id="A0A1M3L3I8"/>
<dbReference type="GO" id="GO:0071793">
    <property type="term" value="P:bacillithiol biosynthetic process"/>
    <property type="evidence" value="ECO:0007669"/>
    <property type="project" value="InterPro"/>
</dbReference>
<dbReference type="InterPro" id="IPR024078">
    <property type="entry name" value="LmbE-like_dom_sf"/>
</dbReference>
<proteinExistence type="predicted"/>
<reference evidence="1 2" key="1">
    <citation type="submission" date="2016-09" db="EMBL/GenBank/DDBJ databases">
        <title>Genome-resolved meta-omics ties microbial dynamics to process performance in biotechnology for thiocyanate degradation.</title>
        <authorList>
            <person name="Kantor R.S."/>
            <person name="Huddy R.J."/>
            <person name="Iyer R."/>
            <person name="Thomas B.C."/>
            <person name="Brown C.T."/>
            <person name="Anantharaman K."/>
            <person name="Tringe S."/>
            <person name="Hettich R.L."/>
            <person name="Harrison S.T."/>
            <person name="Banfield J.F."/>
        </authorList>
    </citation>
    <scope>NUCLEOTIDE SEQUENCE [LARGE SCALE GENOMIC DNA]</scope>
    <source>
        <strain evidence="1">59-99</strain>
    </source>
</reference>
<sequence>MSVDVLVLSAHPDDAELACSGTIRKLTKEGRTVAFVDATRGELGTRGTPELREKEAAAASEILGVHIRECLDMTDGAIMHTDENIRRVAGAIRAHRPTLMLIPPPFERHPDHEAVHRLARAAAFVAGLAKVEIARDGVVLEPHRPKRLLCFQQQYDFPRLPDLYVDISETFEDKMRSIRAFSSQFHLPELYASDEPSTFISRPEFLEEIEARSRYYGSRIGVAHAEAFLAVEPLGVSSLSVLL</sequence>
<organism evidence="1 2">
    <name type="scientific">Candidatus Kapaibacterium thiocyanatum</name>
    <dbReference type="NCBI Taxonomy" id="1895771"/>
    <lineage>
        <taxon>Bacteria</taxon>
        <taxon>Pseudomonadati</taxon>
        <taxon>Candidatus Kapaibacteriota</taxon>
        <taxon>Candidatus Kapaibacteriia</taxon>
        <taxon>Candidatus Kapaibacteriales</taxon>
        <taxon>Candidatus Kapaibacteriaceae</taxon>
        <taxon>Candidatus Kapaibacterium</taxon>
    </lineage>
</organism>
<dbReference type="Proteomes" id="UP000184233">
    <property type="component" value="Unassembled WGS sequence"/>
</dbReference>
<dbReference type="PANTHER" id="PTHR12993">
    <property type="entry name" value="N-ACETYLGLUCOSAMINYL-PHOSPHATIDYLINOSITOL DE-N-ACETYLASE-RELATED"/>
    <property type="match status" value="1"/>
</dbReference>
<dbReference type="NCBIfam" id="TIGR04001">
    <property type="entry name" value="thiol_BshB1"/>
    <property type="match status" value="1"/>
</dbReference>
<evidence type="ECO:0000313" key="1">
    <source>
        <dbReference type="EMBL" id="OJX59923.1"/>
    </source>
</evidence>
<dbReference type="GO" id="GO:0016811">
    <property type="term" value="F:hydrolase activity, acting on carbon-nitrogen (but not peptide) bonds, in linear amides"/>
    <property type="evidence" value="ECO:0007669"/>
    <property type="project" value="TreeGrafter"/>
</dbReference>
<dbReference type="Gene3D" id="3.40.50.10320">
    <property type="entry name" value="LmbE-like"/>
    <property type="match status" value="1"/>
</dbReference>
<accession>A0A1M3L3I8</accession>
<dbReference type="PANTHER" id="PTHR12993:SF30">
    <property type="entry name" value="N-ACETYL-ALPHA-D-GLUCOSAMINYL L-MALATE DEACETYLASE 1"/>
    <property type="match status" value="1"/>
</dbReference>
<dbReference type="STRING" id="1895771.BGO89_07945"/>
<dbReference type="GO" id="GO:0019213">
    <property type="term" value="F:deacetylase activity"/>
    <property type="evidence" value="ECO:0007669"/>
    <property type="project" value="InterPro"/>
</dbReference>
<dbReference type="InterPro" id="IPR003737">
    <property type="entry name" value="GlcNAc_PI_deacetylase-related"/>
</dbReference>
<protein>
    <submittedName>
        <fullName evidence="1">Bacillithiol biosynthesis deacetylase BshB1</fullName>
    </submittedName>
</protein>
<gene>
    <name evidence="1" type="ORF">BGO89_07945</name>
</gene>
<comment type="caution">
    <text evidence="1">The sequence shown here is derived from an EMBL/GenBank/DDBJ whole genome shotgun (WGS) entry which is preliminary data.</text>
</comment>
<name>A0A1M3L3I8_9BACT</name>
<evidence type="ECO:0000313" key="2">
    <source>
        <dbReference type="Proteomes" id="UP000184233"/>
    </source>
</evidence>